<evidence type="ECO:0000313" key="3">
    <source>
        <dbReference type="EMBL" id="MBM7124224.1"/>
    </source>
</evidence>
<keyword evidence="1" id="KW-0472">Membrane</keyword>
<feature type="domain" description="Signal transduction histidine kinase internal region" evidence="2">
    <location>
        <begin position="160"/>
        <end position="239"/>
    </location>
</feature>
<evidence type="ECO:0000313" key="4">
    <source>
        <dbReference type="Proteomes" id="UP001430149"/>
    </source>
</evidence>
<dbReference type="Gene3D" id="3.30.565.10">
    <property type="entry name" value="Histidine kinase-like ATPase, C-terminal domain"/>
    <property type="match status" value="1"/>
</dbReference>
<keyword evidence="1" id="KW-1133">Transmembrane helix</keyword>
<keyword evidence="1" id="KW-0812">Transmembrane</keyword>
<evidence type="ECO:0000259" key="2">
    <source>
        <dbReference type="Pfam" id="PF06580"/>
    </source>
</evidence>
<feature type="transmembrane region" description="Helical" evidence="1">
    <location>
        <begin position="122"/>
        <end position="141"/>
    </location>
</feature>
<reference evidence="3" key="1">
    <citation type="submission" date="2020-10" db="EMBL/GenBank/DDBJ databases">
        <title>Phylogeny of dyella-like bacteria.</title>
        <authorList>
            <person name="Fu J."/>
        </authorList>
    </citation>
    <scope>NUCLEOTIDE SEQUENCE</scope>
    <source>
        <strain evidence="3">DHOC52</strain>
    </source>
</reference>
<dbReference type="EMBL" id="JADIKE010000025">
    <property type="protein sequence ID" value="MBM7124224.1"/>
    <property type="molecule type" value="Genomic_DNA"/>
</dbReference>
<dbReference type="Pfam" id="PF06580">
    <property type="entry name" value="His_kinase"/>
    <property type="match status" value="1"/>
</dbReference>
<keyword evidence="4" id="KW-1185">Reference proteome</keyword>
<dbReference type="RefSeq" id="WP_204679373.1">
    <property type="nucleotide sequence ID" value="NZ_BSNR01000008.1"/>
</dbReference>
<gene>
    <name evidence="3" type="ORF">ISP19_02425</name>
</gene>
<dbReference type="InterPro" id="IPR010559">
    <property type="entry name" value="Sig_transdc_His_kin_internal"/>
</dbReference>
<dbReference type="GO" id="GO:0016301">
    <property type="term" value="F:kinase activity"/>
    <property type="evidence" value="ECO:0007669"/>
    <property type="project" value="UniProtKB-KW"/>
</dbReference>
<keyword evidence="3" id="KW-0808">Transferase</keyword>
<organism evidence="3 4">
    <name type="scientific">Dyella flava</name>
    <dbReference type="NCBI Taxonomy" id="1920170"/>
    <lineage>
        <taxon>Bacteria</taxon>
        <taxon>Pseudomonadati</taxon>
        <taxon>Pseudomonadota</taxon>
        <taxon>Gammaproteobacteria</taxon>
        <taxon>Lysobacterales</taxon>
        <taxon>Rhodanobacteraceae</taxon>
        <taxon>Dyella</taxon>
    </lineage>
</organism>
<evidence type="ECO:0000256" key="1">
    <source>
        <dbReference type="SAM" id="Phobius"/>
    </source>
</evidence>
<sequence length="363" mass="40166">MKTHTPRRSKPPLYMVVLAGWLPCLLACIVGALTVMLDKPSLMWFDALLFAFYSVAALFLTPLLQAMWARGATLLSMTGALAVATFALALGATALMYKAALFTHVVSGQFGWETVVLRSQTIWILLIAYCAIYISAGYYRVTIEERHRALQATAAAKEATLLALRYQLHPHFLFNTLNAISSLIMDDRPQDATRTIARLADFLRATLSVKGGHEVSVAEELSLAEYYLDIEKMRLGPRLEVSCSVDAEAMSAAIPYLLLQPLIENAVRHGVANRPGKGRISLQLHVQGDRLKLFLENDGAVQDAEKATGGDRMTVGLRNVEERLRHLYGEDQSLTLNVSGDGRAQVSIDMPYRRFEHHDHANA</sequence>
<name>A0ABS2JZC9_9GAMM</name>
<dbReference type="InterPro" id="IPR050640">
    <property type="entry name" value="Bact_2-comp_sensor_kinase"/>
</dbReference>
<feature type="transmembrane region" description="Helical" evidence="1">
    <location>
        <begin position="12"/>
        <end position="36"/>
    </location>
</feature>
<feature type="transmembrane region" description="Helical" evidence="1">
    <location>
        <begin position="72"/>
        <end position="97"/>
    </location>
</feature>
<dbReference type="SUPFAM" id="SSF55874">
    <property type="entry name" value="ATPase domain of HSP90 chaperone/DNA topoisomerase II/histidine kinase"/>
    <property type="match status" value="1"/>
</dbReference>
<proteinExistence type="predicted"/>
<keyword evidence="3" id="KW-0418">Kinase</keyword>
<protein>
    <submittedName>
        <fullName evidence="3">Histidine kinase</fullName>
    </submittedName>
</protein>
<accession>A0ABS2JZC9</accession>
<dbReference type="PANTHER" id="PTHR34220">
    <property type="entry name" value="SENSOR HISTIDINE KINASE YPDA"/>
    <property type="match status" value="1"/>
</dbReference>
<dbReference type="Proteomes" id="UP001430149">
    <property type="component" value="Unassembled WGS sequence"/>
</dbReference>
<dbReference type="InterPro" id="IPR036890">
    <property type="entry name" value="HATPase_C_sf"/>
</dbReference>
<comment type="caution">
    <text evidence="3">The sequence shown here is derived from an EMBL/GenBank/DDBJ whole genome shotgun (WGS) entry which is preliminary data.</text>
</comment>
<dbReference type="PANTHER" id="PTHR34220:SF7">
    <property type="entry name" value="SENSOR HISTIDINE KINASE YPDA"/>
    <property type="match status" value="1"/>
</dbReference>